<evidence type="ECO:0000256" key="4">
    <source>
        <dbReference type="RuleBase" id="RU003968"/>
    </source>
</evidence>
<feature type="active site" description="Proton donor" evidence="2">
    <location>
        <position position="555"/>
    </location>
</feature>
<dbReference type="SUPFAM" id="SSF51905">
    <property type="entry name" value="FAD/NAD(P)-binding domain"/>
    <property type="match status" value="1"/>
</dbReference>
<keyword evidence="10" id="KW-1185">Reference proteome</keyword>
<dbReference type="Proteomes" id="UP001458880">
    <property type="component" value="Unassembled WGS sequence"/>
</dbReference>
<evidence type="ECO:0000313" key="10">
    <source>
        <dbReference type="Proteomes" id="UP001458880"/>
    </source>
</evidence>
<dbReference type="Gene3D" id="3.50.50.60">
    <property type="entry name" value="FAD/NAD(P)-binding domain"/>
    <property type="match status" value="1"/>
</dbReference>
<name>A0AAW1N3T0_POPJA</name>
<comment type="caution">
    <text evidence="9">The sequence shown here is derived from an EMBL/GenBank/DDBJ whole genome shotgun (WGS) entry which is preliminary data.</text>
</comment>
<comment type="similarity">
    <text evidence="1 4">Belongs to the GMC oxidoreductase family.</text>
</comment>
<evidence type="ECO:0000256" key="2">
    <source>
        <dbReference type="PIRSR" id="PIRSR000137-1"/>
    </source>
</evidence>
<evidence type="ECO:0000256" key="3">
    <source>
        <dbReference type="PIRSR" id="PIRSR000137-2"/>
    </source>
</evidence>
<dbReference type="SUPFAM" id="SSF54373">
    <property type="entry name" value="FAD-linked reductases, C-terminal domain"/>
    <property type="match status" value="1"/>
</dbReference>
<feature type="active site" description="Proton acceptor" evidence="2">
    <location>
        <position position="599"/>
    </location>
</feature>
<dbReference type="GO" id="GO:0050660">
    <property type="term" value="F:flavin adenine dinucleotide binding"/>
    <property type="evidence" value="ECO:0007669"/>
    <property type="project" value="InterPro"/>
</dbReference>
<proteinExistence type="inferred from homology"/>
<dbReference type="EMBL" id="JASPKY010000015">
    <property type="protein sequence ID" value="KAK9753248.1"/>
    <property type="molecule type" value="Genomic_DNA"/>
</dbReference>
<keyword evidence="3 4" id="KW-0274">FAD</keyword>
<feature type="domain" description="Glucose-methanol-choline oxidoreductase N-terminal" evidence="7">
    <location>
        <begin position="140"/>
        <end position="163"/>
    </location>
</feature>
<reference evidence="9 10" key="1">
    <citation type="journal article" date="2024" name="BMC Genomics">
        <title>De novo assembly and annotation of Popillia japonica's genome with initial clues to its potential as an invasive pest.</title>
        <authorList>
            <person name="Cucini C."/>
            <person name="Boschi S."/>
            <person name="Funari R."/>
            <person name="Cardaioli E."/>
            <person name="Iannotti N."/>
            <person name="Marturano G."/>
            <person name="Paoli F."/>
            <person name="Bruttini M."/>
            <person name="Carapelli A."/>
            <person name="Frati F."/>
            <person name="Nardi F."/>
        </authorList>
    </citation>
    <scope>NUCLEOTIDE SEQUENCE [LARGE SCALE GENOMIC DNA]</scope>
    <source>
        <strain evidence="9">DMR45628</strain>
    </source>
</reference>
<dbReference type="PANTHER" id="PTHR11552">
    <property type="entry name" value="GLUCOSE-METHANOL-CHOLINE GMC OXIDOREDUCTASE"/>
    <property type="match status" value="1"/>
</dbReference>
<feature type="coiled-coil region" evidence="5">
    <location>
        <begin position="14"/>
        <end position="41"/>
    </location>
</feature>
<keyword evidence="5" id="KW-0175">Coiled coil</keyword>
<gene>
    <name evidence="9" type="ORF">QE152_g3678</name>
</gene>
<sequence>MNSITLKIFALLCLICENANAQNLRELLETAREKVRRLERSGQIKRDYEPYLQSTLKDGEEYDFIIVGAGSSGSALVHRLSEISEWKILVLEAGGEPDILTDIPYWSPFTYADLDWGYYSEEEENLALGLKGRRISLARGKGLGGSSLLNYMAFTRGVKEDYDSWAELGNPGWSYKEVLPYFKKLENCTLDYRDELYRGFRGPISVEKPYLTVGDETFVEAAENLGYRYVDFNGRTNKGVSYTQSNLKNGLRCSGERCYIKPVKNRKNLTIRLNTHVTKILIQQNTAYGVEYFKNGRIYNAYANKEVILSAGAYNSPQILLLSGIGLKQHLLKFGIKPIRSLPVGQKLFDHPYFFGLIFSFNQSIAFNASEALQDEAFIKLFNEGDGPLRDGPLRSTATAGSLLFTTTELAENNVTDIEFFLISSNFALNQDDALVQVNKETYDSAFKPYEDRFISTLLVIHLHPESYGRIELRSANPFVHPKIFAGFFTDPDKKDVKAMTAGIREGLRIMLSPTFEKYGVEVVGKVIAGCRNYEYNSDEYWECALRHITTSAYHPMGTCKMGPRNDPDSVVDYQMKVHGIRDLRVVDASVIPITLTAHTNVPAFMIGEKAADMIKEDYLLDLK</sequence>
<dbReference type="PIRSF" id="PIRSF000137">
    <property type="entry name" value="Alcohol_oxidase"/>
    <property type="match status" value="1"/>
</dbReference>
<organism evidence="9 10">
    <name type="scientific">Popillia japonica</name>
    <name type="common">Japanese beetle</name>
    <dbReference type="NCBI Taxonomy" id="7064"/>
    <lineage>
        <taxon>Eukaryota</taxon>
        <taxon>Metazoa</taxon>
        <taxon>Ecdysozoa</taxon>
        <taxon>Arthropoda</taxon>
        <taxon>Hexapoda</taxon>
        <taxon>Insecta</taxon>
        <taxon>Pterygota</taxon>
        <taxon>Neoptera</taxon>
        <taxon>Endopterygota</taxon>
        <taxon>Coleoptera</taxon>
        <taxon>Polyphaga</taxon>
        <taxon>Scarabaeiformia</taxon>
        <taxon>Scarabaeidae</taxon>
        <taxon>Rutelinae</taxon>
        <taxon>Popillia</taxon>
    </lineage>
</organism>
<keyword evidence="4" id="KW-0285">Flavoprotein</keyword>
<dbReference type="InterPro" id="IPR000172">
    <property type="entry name" value="GMC_OxRdtase_N"/>
</dbReference>
<evidence type="ECO:0000256" key="6">
    <source>
        <dbReference type="SAM" id="SignalP"/>
    </source>
</evidence>
<dbReference type="InterPro" id="IPR036188">
    <property type="entry name" value="FAD/NAD-bd_sf"/>
</dbReference>
<keyword evidence="6" id="KW-0732">Signal</keyword>
<dbReference type="GO" id="GO:0016614">
    <property type="term" value="F:oxidoreductase activity, acting on CH-OH group of donors"/>
    <property type="evidence" value="ECO:0007669"/>
    <property type="project" value="InterPro"/>
</dbReference>
<dbReference type="PROSITE" id="PS00624">
    <property type="entry name" value="GMC_OXRED_2"/>
    <property type="match status" value="1"/>
</dbReference>
<protein>
    <submittedName>
        <fullName evidence="9">GMC oxidoreductase</fullName>
    </submittedName>
</protein>
<feature type="chain" id="PRO_5043475114" evidence="6">
    <location>
        <begin position="22"/>
        <end position="624"/>
    </location>
</feature>
<dbReference type="Gene3D" id="3.30.560.10">
    <property type="entry name" value="Glucose Oxidase, domain 3"/>
    <property type="match status" value="1"/>
</dbReference>
<comment type="cofactor">
    <cofactor evidence="3">
        <name>FAD</name>
        <dbReference type="ChEBI" id="CHEBI:57692"/>
    </cofactor>
</comment>
<feature type="binding site" evidence="3">
    <location>
        <position position="277"/>
    </location>
    <ligand>
        <name>FAD</name>
        <dbReference type="ChEBI" id="CHEBI:57692"/>
    </ligand>
</feature>
<feature type="signal peptide" evidence="6">
    <location>
        <begin position="1"/>
        <end position="21"/>
    </location>
</feature>
<dbReference type="PROSITE" id="PS00623">
    <property type="entry name" value="GMC_OXRED_1"/>
    <property type="match status" value="1"/>
</dbReference>
<evidence type="ECO:0000259" key="7">
    <source>
        <dbReference type="PROSITE" id="PS00623"/>
    </source>
</evidence>
<dbReference type="PANTHER" id="PTHR11552:SF208">
    <property type="entry name" value="RE36204P-RELATED"/>
    <property type="match status" value="1"/>
</dbReference>
<evidence type="ECO:0000259" key="8">
    <source>
        <dbReference type="PROSITE" id="PS00624"/>
    </source>
</evidence>
<evidence type="ECO:0000256" key="1">
    <source>
        <dbReference type="ARBA" id="ARBA00010790"/>
    </source>
</evidence>
<dbReference type="AlphaFoldDB" id="A0AAW1N3T0"/>
<dbReference type="InterPro" id="IPR007867">
    <property type="entry name" value="GMC_OxRtase_C"/>
</dbReference>
<evidence type="ECO:0000313" key="9">
    <source>
        <dbReference type="EMBL" id="KAK9753248.1"/>
    </source>
</evidence>
<dbReference type="InterPro" id="IPR012132">
    <property type="entry name" value="GMC_OxRdtase"/>
</dbReference>
<dbReference type="Pfam" id="PF05199">
    <property type="entry name" value="GMC_oxred_C"/>
    <property type="match status" value="1"/>
</dbReference>
<feature type="domain" description="Glucose-methanol-choline oxidoreductase N-terminal" evidence="8">
    <location>
        <begin position="312"/>
        <end position="326"/>
    </location>
</feature>
<evidence type="ECO:0000256" key="5">
    <source>
        <dbReference type="SAM" id="Coils"/>
    </source>
</evidence>
<dbReference type="Pfam" id="PF00732">
    <property type="entry name" value="GMC_oxred_N"/>
    <property type="match status" value="1"/>
</dbReference>
<accession>A0AAW1N3T0</accession>